<dbReference type="AlphaFoldDB" id="A0A8S2VGC7"/>
<gene>
    <name evidence="1" type="ORF">BYL167_LOCUS30862</name>
</gene>
<dbReference type="Proteomes" id="UP000681967">
    <property type="component" value="Unassembled WGS sequence"/>
</dbReference>
<proteinExistence type="predicted"/>
<organism evidence="1 2">
    <name type="scientific">Rotaria magnacalcarata</name>
    <dbReference type="NCBI Taxonomy" id="392030"/>
    <lineage>
        <taxon>Eukaryota</taxon>
        <taxon>Metazoa</taxon>
        <taxon>Spiralia</taxon>
        <taxon>Gnathifera</taxon>
        <taxon>Rotifera</taxon>
        <taxon>Eurotatoria</taxon>
        <taxon>Bdelloidea</taxon>
        <taxon>Philodinida</taxon>
        <taxon>Philodinidae</taxon>
        <taxon>Rotaria</taxon>
    </lineage>
</organism>
<name>A0A8S2VGC7_9BILA</name>
<sequence>DVTLIKISCVSMSDVDFSEYGHRLIHILRKEF</sequence>
<protein>
    <submittedName>
        <fullName evidence="1">Uncharacterized protein</fullName>
    </submittedName>
</protein>
<evidence type="ECO:0000313" key="1">
    <source>
        <dbReference type="EMBL" id="CAF4384088.1"/>
    </source>
</evidence>
<evidence type="ECO:0000313" key="2">
    <source>
        <dbReference type="Proteomes" id="UP000681967"/>
    </source>
</evidence>
<feature type="non-terminal residue" evidence="1">
    <location>
        <position position="1"/>
    </location>
</feature>
<reference evidence="1" key="1">
    <citation type="submission" date="2021-02" db="EMBL/GenBank/DDBJ databases">
        <authorList>
            <person name="Nowell W R."/>
        </authorList>
    </citation>
    <scope>NUCLEOTIDE SEQUENCE</scope>
</reference>
<accession>A0A8S2VGC7</accession>
<comment type="caution">
    <text evidence="1">The sequence shown here is derived from an EMBL/GenBank/DDBJ whole genome shotgun (WGS) entry which is preliminary data.</text>
</comment>
<dbReference type="EMBL" id="CAJOBH010052097">
    <property type="protein sequence ID" value="CAF4384088.1"/>
    <property type="molecule type" value="Genomic_DNA"/>
</dbReference>